<evidence type="ECO:0000313" key="2">
    <source>
        <dbReference type="Proteomes" id="UP001211907"/>
    </source>
</evidence>
<name>A0AAD5XC68_9FUNG</name>
<sequence>MMMQSSPQVPLSVLQGVYCNHEYGTLTLYEAGNIFLFEMASNDTKPGQPVLEGVAGPISDLEFGVFEIGLLGYKDYHNPMMRFTFVLADDGHSAVGFRVDVEGKEEWFSRA</sequence>
<dbReference type="AlphaFoldDB" id="A0AAD5XC68"/>
<protein>
    <submittedName>
        <fullName evidence="1">Uncharacterized protein</fullName>
    </submittedName>
</protein>
<evidence type="ECO:0000313" key="1">
    <source>
        <dbReference type="EMBL" id="KAJ3098853.1"/>
    </source>
</evidence>
<comment type="caution">
    <text evidence="1">The sequence shown here is derived from an EMBL/GenBank/DDBJ whole genome shotgun (WGS) entry which is preliminary data.</text>
</comment>
<gene>
    <name evidence="1" type="ORF">HK100_005003</name>
</gene>
<accession>A0AAD5XC68</accession>
<reference evidence="1" key="1">
    <citation type="submission" date="2020-05" db="EMBL/GenBank/DDBJ databases">
        <title>Phylogenomic resolution of chytrid fungi.</title>
        <authorList>
            <person name="Stajich J.E."/>
            <person name="Amses K."/>
            <person name="Simmons R."/>
            <person name="Seto K."/>
            <person name="Myers J."/>
            <person name="Bonds A."/>
            <person name="Quandt C.A."/>
            <person name="Barry K."/>
            <person name="Liu P."/>
            <person name="Grigoriev I."/>
            <person name="Longcore J.E."/>
            <person name="James T.Y."/>
        </authorList>
    </citation>
    <scope>NUCLEOTIDE SEQUENCE</scope>
    <source>
        <strain evidence="1">JEL0513</strain>
    </source>
</reference>
<dbReference type="EMBL" id="JADGJH010002388">
    <property type="protein sequence ID" value="KAJ3098853.1"/>
    <property type="molecule type" value="Genomic_DNA"/>
</dbReference>
<organism evidence="1 2">
    <name type="scientific">Physocladia obscura</name>
    <dbReference type="NCBI Taxonomy" id="109957"/>
    <lineage>
        <taxon>Eukaryota</taxon>
        <taxon>Fungi</taxon>
        <taxon>Fungi incertae sedis</taxon>
        <taxon>Chytridiomycota</taxon>
        <taxon>Chytridiomycota incertae sedis</taxon>
        <taxon>Chytridiomycetes</taxon>
        <taxon>Chytridiales</taxon>
        <taxon>Chytriomycetaceae</taxon>
        <taxon>Physocladia</taxon>
    </lineage>
</organism>
<keyword evidence="2" id="KW-1185">Reference proteome</keyword>
<proteinExistence type="predicted"/>
<dbReference type="Proteomes" id="UP001211907">
    <property type="component" value="Unassembled WGS sequence"/>
</dbReference>